<dbReference type="PANTHER" id="PTHR39550:SF1">
    <property type="entry name" value="SLL0658 PROTEIN"/>
    <property type="match status" value="1"/>
</dbReference>
<proteinExistence type="predicted"/>
<evidence type="ECO:0000313" key="1">
    <source>
        <dbReference type="EMBL" id="CAA6802773.1"/>
    </source>
</evidence>
<dbReference type="AlphaFoldDB" id="A0A6S6S519"/>
<dbReference type="PANTHER" id="PTHR39550">
    <property type="entry name" value="SLL0658 PROTEIN"/>
    <property type="match status" value="1"/>
</dbReference>
<organism evidence="1">
    <name type="scientific">uncultured Thiotrichaceae bacterium</name>
    <dbReference type="NCBI Taxonomy" id="298394"/>
    <lineage>
        <taxon>Bacteria</taxon>
        <taxon>Pseudomonadati</taxon>
        <taxon>Pseudomonadota</taxon>
        <taxon>Gammaproteobacteria</taxon>
        <taxon>Thiotrichales</taxon>
        <taxon>Thiotrichaceae</taxon>
        <taxon>environmental samples</taxon>
    </lineage>
</organism>
<reference evidence="1" key="1">
    <citation type="submission" date="2020-01" db="EMBL/GenBank/DDBJ databases">
        <authorList>
            <person name="Meier V. D."/>
            <person name="Meier V D."/>
        </authorList>
    </citation>
    <scope>NUCLEOTIDE SEQUENCE</scope>
    <source>
        <strain evidence="1">HLG_WM_MAG_09</strain>
    </source>
</reference>
<dbReference type="InterPro" id="IPR021799">
    <property type="entry name" value="PIN-like_prokaryotic"/>
</dbReference>
<dbReference type="EMBL" id="CACVAT010000047">
    <property type="protein sequence ID" value="CAA6802773.1"/>
    <property type="molecule type" value="Genomic_DNA"/>
</dbReference>
<protein>
    <submittedName>
        <fullName evidence="1">Nucleic acid-binding protein</fullName>
    </submittedName>
</protein>
<sequence>MPEQENKTIVTNTSPLIGLIAAWGGLEPLKDLYQSVIVPKEVNDELLHGGSSQFGVEEFEAASFLDVQARPTNISKYLNNSLDRGEAAVIQLALDQEIETVCIDESIGRRVARMNGLALTGSVGILARYKQELQPDFSLVQAVERMRGRGIRLGKNISQFAALQDAQVSHLK</sequence>
<name>A0A6S6S519_9GAMM</name>
<accession>A0A6S6S519</accession>
<dbReference type="Pfam" id="PF11848">
    <property type="entry name" value="DUF3368"/>
    <property type="match status" value="1"/>
</dbReference>
<gene>
    <name evidence="1" type="ORF">HELGO_WM29230</name>
</gene>